<gene>
    <name evidence="1" type="ORF">HPB49_014170</name>
</gene>
<accession>A0ACB8CXR1</accession>
<dbReference type="Proteomes" id="UP000821865">
    <property type="component" value="Chromosome 4"/>
</dbReference>
<reference evidence="1" key="1">
    <citation type="submission" date="2020-05" db="EMBL/GenBank/DDBJ databases">
        <title>Large-scale comparative analyses of tick genomes elucidate their genetic diversity and vector capacities.</title>
        <authorList>
            <person name="Jia N."/>
            <person name="Wang J."/>
            <person name="Shi W."/>
            <person name="Du L."/>
            <person name="Sun Y."/>
            <person name="Zhan W."/>
            <person name="Jiang J."/>
            <person name="Wang Q."/>
            <person name="Zhang B."/>
            <person name="Ji P."/>
            <person name="Sakyi L.B."/>
            <person name="Cui X."/>
            <person name="Yuan T."/>
            <person name="Jiang B."/>
            <person name="Yang W."/>
            <person name="Lam T.T.-Y."/>
            <person name="Chang Q."/>
            <person name="Ding S."/>
            <person name="Wang X."/>
            <person name="Zhu J."/>
            <person name="Ruan X."/>
            <person name="Zhao L."/>
            <person name="Wei J."/>
            <person name="Que T."/>
            <person name="Du C."/>
            <person name="Cheng J."/>
            <person name="Dai P."/>
            <person name="Han X."/>
            <person name="Huang E."/>
            <person name="Gao Y."/>
            <person name="Liu J."/>
            <person name="Shao H."/>
            <person name="Ye R."/>
            <person name="Li L."/>
            <person name="Wei W."/>
            <person name="Wang X."/>
            <person name="Wang C."/>
            <person name="Yang T."/>
            <person name="Huo Q."/>
            <person name="Li W."/>
            <person name="Guo W."/>
            <person name="Chen H."/>
            <person name="Zhou L."/>
            <person name="Ni X."/>
            <person name="Tian J."/>
            <person name="Zhou Y."/>
            <person name="Sheng Y."/>
            <person name="Liu T."/>
            <person name="Pan Y."/>
            <person name="Xia L."/>
            <person name="Li J."/>
            <person name="Zhao F."/>
            <person name="Cao W."/>
        </authorList>
    </citation>
    <scope>NUCLEOTIDE SEQUENCE</scope>
    <source>
        <strain evidence="1">Dsil-2018</strain>
    </source>
</reference>
<dbReference type="EMBL" id="CM023473">
    <property type="protein sequence ID" value="KAH7953927.1"/>
    <property type="molecule type" value="Genomic_DNA"/>
</dbReference>
<keyword evidence="2" id="KW-1185">Reference proteome</keyword>
<sequence>MVGYTMKDIRYRWSDGDTSVRIAKEVELPQFKVLGHVQKAKEVALTTGKSNHCRGFALHPHRKCPRPEHALLATKHRRSEKREKKQKNKYKTGNNKKKSLSLPFMLAFPNLHLSSPAAVTFPFRDGKVEGVAGDDTALRRPHLMSCAGSFSPQRVASGPERTLRRLRGPPLAQYCARSRCVVAFSRLWIASQISAHGGSASAPGQFFGQSIDRRYGTNLAESNFSSLCVEFVFALRELFLSEAAGV</sequence>
<comment type="caution">
    <text evidence="1">The sequence shown here is derived from an EMBL/GenBank/DDBJ whole genome shotgun (WGS) entry which is preliminary data.</text>
</comment>
<name>A0ACB8CXR1_DERSI</name>
<evidence type="ECO:0000313" key="2">
    <source>
        <dbReference type="Proteomes" id="UP000821865"/>
    </source>
</evidence>
<evidence type="ECO:0000313" key="1">
    <source>
        <dbReference type="EMBL" id="KAH7953927.1"/>
    </source>
</evidence>
<proteinExistence type="predicted"/>
<protein>
    <submittedName>
        <fullName evidence="1">Uncharacterized protein</fullName>
    </submittedName>
</protein>
<organism evidence="1 2">
    <name type="scientific">Dermacentor silvarum</name>
    <name type="common">Tick</name>
    <dbReference type="NCBI Taxonomy" id="543639"/>
    <lineage>
        <taxon>Eukaryota</taxon>
        <taxon>Metazoa</taxon>
        <taxon>Ecdysozoa</taxon>
        <taxon>Arthropoda</taxon>
        <taxon>Chelicerata</taxon>
        <taxon>Arachnida</taxon>
        <taxon>Acari</taxon>
        <taxon>Parasitiformes</taxon>
        <taxon>Ixodida</taxon>
        <taxon>Ixodoidea</taxon>
        <taxon>Ixodidae</taxon>
        <taxon>Rhipicephalinae</taxon>
        <taxon>Dermacentor</taxon>
    </lineage>
</organism>